<feature type="transmembrane region" description="Helical" evidence="10">
    <location>
        <begin position="602"/>
        <end position="628"/>
    </location>
</feature>
<evidence type="ECO:0000256" key="1">
    <source>
        <dbReference type="ARBA" id="ARBA00004479"/>
    </source>
</evidence>
<evidence type="ECO:0000313" key="13">
    <source>
        <dbReference type="EMBL" id="NWS41510.1"/>
    </source>
</evidence>
<dbReference type="GO" id="GO:0098839">
    <property type="term" value="C:postsynaptic density membrane"/>
    <property type="evidence" value="ECO:0007669"/>
    <property type="project" value="TreeGrafter"/>
</dbReference>
<feature type="domain" description="LRRCT" evidence="12">
    <location>
        <begin position="562"/>
        <end position="610"/>
    </location>
</feature>
<keyword evidence="7 10" id="KW-1133">Transmembrane helix</keyword>
<feature type="signal peptide" evidence="11">
    <location>
        <begin position="1"/>
        <end position="28"/>
    </location>
</feature>
<dbReference type="GO" id="GO:0007409">
    <property type="term" value="P:axonogenesis"/>
    <property type="evidence" value="ECO:0007669"/>
    <property type="project" value="TreeGrafter"/>
</dbReference>
<comment type="subcellular location">
    <subcellularLocation>
        <location evidence="1">Membrane</location>
        <topology evidence="1">Single-pass type I membrane protein</topology>
    </subcellularLocation>
</comment>
<keyword evidence="14" id="KW-1185">Reference proteome</keyword>
<evidence type="ECO:0000256" key="5">
    <source>
        <dbReference type="ARBA" id="ARBA00022729"/>
    </source>
</evidence>
<feature type="non-terminal residue" evidence="13">
    <location>
        <position position="887"/>
    </location>
</feature>
<proteinExistence type="inferred from homology"/>
<sequence length="887" mass="98372">MKPSTAQTLHKGRMLWIVLLSTIALAWTTPIPLIEDSEELDEPCFDPCYCEVKESLFHIHCDNKGFINISQITQSWSRPFKLYLQRNSMRKLYTNSFLHLNNAVSINLGNNALQDIQTGAFNGLRILKRLYLHENKLDIFRNDTFLGLESLEYLQADYNVIKRIESGAFQNLSKLRVLILNDNLIPMLPTNLFKSVSLTHLDLRGNRLKVLSYRGMLDHIGRSLMEIQLEENPWNCTCEIVQLKSWLERIPYTALVGDITCETPFHFHGKDLREIKRSKLCPTLSDSEVEASLGIPQLSSSKENAWPTKPSSMLSSFHFTASSVEYKTSNKQPKPTKQPRVPRPPPTSRSLYPGPNQPPVAAYQTRPPIPIICPTGCSCSLHINDLGLTVNCKERGFHNISELLPRPLNAKKLYLSGNLIQKIYRSDFWNFSSLDLLHLGNNRISYVQDGAFINLPNLKSLYLNGNDIERLTPGMFRGLQSLHYLYFEYNLIREIQPAAFSLMPNLKLLFLNDNLLRTLPTDAFAGTSLARLNLRNNHFLALPVAGVLEHLHAIVQIDLKLNPWDCTCELVPLKQWLEALSSVSVVGEVLCASPEALAPVPLSVLILSLLVLFFSAVLVAAGIFAFVLRRRRRKLPFRGPRGEAADLGGVPLRCPRLFEEGGGGGGGSGGGSSGGRECSPEKAPPAGHVYDYIPHPVTQMCNNPIYKPREEEEVTGGGGGEAAELLRGGGERFAASAQEPGTNYRTLLEKEQEWSLAVSSSQLNTIVAVHPQHPAGGGLAAGGGGLGAAAAGGGASRDRDLPPPLAVGFVDCLYGTVPKLKELHVHPPGMQYPDLQQDARLKETLLFVAGKGFPDHQTPTSEYLELRAKLQTKPDYLEVLEKTTYRF</sequence>
<dbReference type="SMART" id="SM00082">
    <property type="entry name" value="LRRCT"/>
    <property type="match status" value="2"/>
</dbReference>
<dbReference type="InterPro" id="IPR000483">
    <property type="entry name" value="Cys-rich_flank_reg_C"/>
</dbReference>
<dbReference type="GO" id="GO:0098982">
    <property type="term" value="C:GABA-ergic synapse"/>
    <property type="evidence" value="ECO:0007669"/>
    <property type="project" value="TreeGrafter"/>
</dbReference>
<dbReference type="SUPFAM" id="SSF52058">
    <property type="entry name" value="L domain-like"/>
    <property type="match status" value="2"/>
</dbReference>
<evidence type="ECO:0000256" key="7">
    <source>
        <dbReference type="ARBA" id="ARBA00022989"/>
    </source>
</evidence>
<evidence type="ECO:0000256" key="6">
    <source>
        <dbReference type="ARBA" id="ARBA00022737"/>
    </source>
</evidence>
<comment type="caution">
    <text evidence="13">The sequence shown here is derived from an EMBL/GenBank/DDBJ whole genome shotgun (WGS) entry which is preliminary data.</text>
</comment>
<evidence type="ECO:0000256" key="4">
    <source>
        <dbReference type="ARBA" id="ARBA00022692"/>
    </source>
</evidence>
<dbReference type="Pfam" id="PF13855">
    <property type="entry name" value="LRR_8"/>
    <property type="match status" value="2"/>
</dbReference>
<keyword evidence="6" id="KW-0677">Repeat</keyword>
<dbReference type="FunFam" id="3.80.10.10:FF:000001">
    <property type="entry name" value="SLIT and NTRK-like family, member 1"/>
    <property type="match status" value="2"/>
</dbReference>
<gene>
    <name evidence="13" type="primary">Slitrk3</name>
    <name evidence="13" type="ORF">PROATE_R14934</name>
</gene>
<dbReference type="EMBL" id="VYZH01000921">
    <property type="protein sequence ID" value="NWS41510.1"/>
    <property type="molecule type" value="Genomic_DNA"/>
</dbReference>
<evidence type="ECO:0000313" key="14">
    <source>
        <dbReference type="Proteomes" id="UP000562415"/>
    </source>
</evidence>
<organism evidence="13 14">
    <name type="scientific">Probosciger aterrimus</name>
    <name type="common">Palm cockatoo</name>
    <dbReference type="NCBI Taxonomy" id="141839"/>
    <lineage>
        <taxon>Eukaryota</taxon>
        <taxon>Metazoa</taxon>
        <taxon>Chordata</taxon>
        <taxon>Craniata</taxon>
        <taxon>Vertebrata</taxon>
        <taxon>Euteleostomi</taxon>
        <taxon>Archelosauria</taxon>
        <taxon>Archosauria</taxon>
        <taxon>Dinosauria</taxon>
        <taxon>Saurischia</taxon>
        <taxon>Theropoda</taxon>
        <taxon>Coelurosauria</taxon>
        <taxon>Aves</taxon>
        <taxon>Neognathae</taxon>
        <taxon>Neoaves</taxon>
        <taxon>Telluraves</taxon>
        <taxon>Australaves</taxon>
        <taxon>Psittaciformes</taxon>
        <taxon>Cacatuidae</taxon>
        <taxon>Probosciger</taxon>
    </lineage>
</organism>
<dbReference type="InterPro" id="IPR001611">
    <property type="entry name" value="Leu-rich_rpt"/>
</dbReference>
<dbReference type="PANTHER" id="PTHR45773">
    <property type="entry name" value="SLIT AND NTRK-LIKE PROTEIN 4-RELATED"/>
    <property type="match status" value="1"/>
</dbReference>
<dbReference type="InterPro" id="IPR003591">
    <property type="entry name" value="Leu-rich_rpt_typical-subtyp"/>
</dbReference>
<keyword evidence="3" id="KW-0433">Leucine-rich repeat</keyword>
<dbReference type="InterPro" id="IPR032675">
    <property type="entry name" value="LRR_dom_sf"/>
</dbReference>
<reference evidence="13 14" key="1">
    <citation type="submission" date="2019-09" db="EMBL/GenBank/DDBJ databases">
        <title>Bird 10,000 Genomes (B10K) Project - Family phase.</title>
        <authorList>
            <person name="Zhang G."/>
        </authorList>
    </citation>
    <scope>NUCLEOTIDE SEQUENCE [LARGE SCALE GENOMIC DNA]</scope>
    <source>
        <strain evidence="13">B10K-DU-017-47</strain>
    </source>
</reference>
<dbReference type="Proteomes" id="UP000562415">
    <property type="component" value="Unassembled WGS sequence"/>
</dbReference>
<dbReference type="GO" id="GO:0051965">
    <property type="term" value="P:positive regulation of synapse assembly"/>
    <property type="evidence" value="ECO:0007669"/>
    <property type="project" value="TreeGrafter"/>
</dbReference>
<dbReference type="SMART" id="SM00369">
    <property type="entry name" value="LRR_TYP"/>
    <property type="match status" value="10"/>
</dbReference>
<name>A0A7K5F9K4_PROAR</name>
<protein>
    <submittedName>
        <fullName evidence="13">SLIK3 protein</fullName>
    </submittedName>
</protein>
<keyword evidence="5 11" id="KW-0732">Signal</keyword>
<evidence type="ECO:0000259" key="12">
    <source>
        <dbReference type="SMART" id="SM00082"/>
    </source>
</evidence>
<keyword evidence="8 10" id="KW-0472">Membrane</keyword>
<feature type="non-terminal residue" evidence="13">
    <location>
        <position position="1"/>
    </location>
</feature>
<evidence type="ECO:0000256" key="8">
    <source>
        <dbReference type="ARBA" id="ARBA00023136"/>
    </source>
</evidence>
<comment type="similarity">
    <text evidence="2">Belongs to the SLITRK family.</text>
</comment>
<evidence type="ECO:0000256" key="2">
    <source>
        <dbReference type="ARBA" id="ARBA00010439"/>
    </source>
</evidence>
<keyword evidence="4 10" id="KW-0812">Transmembrane</keyword>
<dbReference type="OrthoDB" id="676979at2759"/>
<evidence type="ECO:0000256" key="10">
    <source>
        <dbReference type="SAM" id="Phobius"/>
    </source>
</evidence>
<dbReference type="AlphaFoldDB" id="A0A7K5F9K4"/>
<feature type="region of interest" description="Disordered" evidence="9">
    <location>
        <begin position="326"/>
        <end position="360"/>
    </location>
</feature>
<accession>A0A7K5F9K4</accession>
<dbReference type="PANTHER" id="PTHR45773:SF6">
    <property type="entry name" value="SLIT AND NTRK-LIKE PROTEIN 3"/>
    <property type="match status" value="1"/>
</dbReference>
<evidence type="ECO:0000256" key="9">
    <source>
        <dbReference type="SAM" id="MobiDB-lite"/>
    </source>
</evidence>
<feature type="domain" description="LRRCT" evidence="12">
    <location>
        <begin position="232"/>
        <end position="282"/>
    </location>
</feature>
<evidence type="ECO:0000256" key="11">
    <source>
        <dbReference type="SAM" id="SignalP"/>
    </source>
</evidence>
<feature type="chain" id="PRO_5029537137" evidence="11">
    <location>
        <begin position="29"/>
        <end position="887"/>
    </location>
</feature>
<feature type="region of interest" description="Disordered" evidence="9">
    <location>
        <begin position="661"/>
        <end position="683"/>
    </location>
</feature>
<feature type="compositionally biased region" description="Gly residues" evidence="9">
    <location>
        <begin position="661"/>
        <end position="674"/>
    </location>
</feature>
<evidence type="ECO:0000256" key="3">
    <source>
        <dbReference type="ARBA" id="ARBA00022614"/>
    </source>
</evidence>
<dbReference type="Gene3D" id="3.80.10.10">
    <property type="entry name" value="Ribonuclease Inhibitor"/>
    <property type="match status" value="2"/>
</dbReference>